<keyword evidence="9 10" id="KW-0472">Membrane</keyword>
<feature type="transmembrane region" description="Helical" evidence="10">
    <location>
        <begin position="339"/>
        <end position="361"/>
    </location>
</feature>
<feature type="transmembrane region" description="Helical" evidence="10">
    <location>
        <begin position="50"/>
        <end position="69"/>
    </location>
</feature>
<gene>
    <name evidence="12" type="ORF">BSQ50_08810</name>
</gene>
<dbReference type="KEGG" id="lng:BSQ50_08810"/>
<proteinExistence type="inferred from homology"/>
<dbReference type="EMBL" id="CP018180">
    <property type="protein sequence ID" value="AUJ32624.1"/>
    <property type="molecule type" value="Genomic_DNA"/>
</dbReference>
<feature type="transmembrane region" description="Helical" evidence="10">
    <location>
        <begin position="247"/>
        <end position="265"/>
    </location>
</feature>
<keyword evidence="7" id="KW-0029">Amino-acid transport</keyword>
<evidence type="ECO:0000259" key="11">
    <source>
        <dbReference type="Pfam" id="PF00324"/>
    </source>
</evidence>
<feature type="transmembrane region" description="Helical" evidence="10">
    <location>
        <begin position="21"/>
        <end position="44"/>
    </location>
</feature>
<evidence type="ECO:0000256" key="5">
    <source>
        <dbReference type="ARBA" id="ARBA00022519"/>
    </source>
</evidence>
<dbReference type="GO" id="GO:0005886">
    <property type="term" value="C:plasma membrane"/>
    <property type="evidence" value="ECO:0007669"/>
    <property type="project" value="UniProtKB-SubCell"/>
</dbReference>
<dbReference type="InterPro" id="IPR004840">
    <property type="entry name" value="Amino_acid_permease_CS"/>
</dbReference>
<dbReference type="PIRSF" id="PIRSF006060">
    <property type="entry name" value="AA_transporter"/>
    <property type="match status" value="1"/>
</dbReference>
<reference evidence="12 13" key="1">
    <citation type="submission" date="2016-11" db="EMBL/GenBank/DDBJ databases">
        <title>Interaction between Lactobacillus species and yeast in water kefir.</title>
        <authorList>
            <person name="Behr J."/>
            <person name="Xu D."/>
            <person name="Vogel R.F."/>
        </authorList>
    </citation>
    <scope>NUCLEOTIDE SEQUENCE [LARGE SCALE GENOMIC DNA]</scope>
    <source>
        <strain evidence="12 13">TMW 1.1827</strain>
    </source>
</reference>
<dbReference type="GO" id="GO:0006865">
    <property type="term" value="P:amino acid transport"/>
    <property type="evidence" value="ECO:0007669"/>
    <property type="project" value="UniProtKB-KW"/>
</dbReference>
<evidence type="ECO:0000256" key="8">
    <source>
        <dbReference type="ARBA" id="ARBA00022989"/>
    </source>
</evidence>
<dbReference type="PANTHER" id="PTHR43495">
    <property type="entry name" value="GABA PERMEASE"/>
    <property type="match status" value="1"/>
</dbReference>
<keyword evidence="6 10" id="KW-0812">Transmembrane</keyword>
<keyword evidence="3" id="KW-0813">Transport</keyword>
<dbReference type="GO" id="GO:0055085">
    <property type="term" value="P:transmembrane transport"/>
    <property type="evidence" value="ECO:0007669"/>
    <property type="project" value="InterPro"/>
</dbReference>
<keyword evidence="13" id="KW-1185">Reference proteome</keyword>
<dbReference type="Gene3D" id="1.20.1740.10">
    <property type="entry name" value="Amino acid/polyamine transporter I"/>
    <property type="match status" value="1"/>
</dbReference>
<evidence type="ECO:0000256" key="1">
    <source>
        <dbReference type="ARBA" id="ARBA00004429"/>
    </source>
</evidence>
<feature type="transmembrane region" description="Helical" evidence="10">
    <location>
        <begin position="131"/>
        <end position="152"/>
    </location>
</feature>
<dbReference type="PANTHER" id="PTHR43495:SF4">
    <property type="entry name" value="AROMATIC AMINO ACID TRANSPORT PROTEIN AROP"/>
    <property type="match status" value="1"/>
</dbReference>
<dbReference type="Pfam" id="PF00324">
    <property type="entry name" value="AA_permease"/>
    <property type="match status" value="1"/>
</dbReference>
<evidence type="ECO:0000313" key="13">
    <source>
        <dbReference type="Proteomes" id="UP000324497"/>
    </source>
</evidence>
<name>A0A3Q8CV51_9LACO</name>
<protein>
    <submittedName>
        <fullName evidence="12">Amino acid transporter</fullName>
    </submittedName>
</protein>
<dbReference type="AlphaFoldDB" id="A0A3Q8CV51"/>
<dbReference type="PROSITE" id="PS00218">
    <property type="entry name" value="AMINO_ACID_PERMEASE_1"/>
    <property type="match status" value="1"/>
</dbReference>
<comment type="similarity">
    <text evidence="2">Belongs to the amino acid-polyamine-organocation (APC) superfamily. Amino acid transporter (AAT) (TC 2.A.3.1) family.</text>
</comment>
<feature type="domain" description="Amino acid permease/ SLC12A" evidence="11">
    <location>
        <begin position="23"/>
        <end position="451"/>
    </location>
</feature>
<feature type="transmembrane region" description="Helical" evidence="10">
    <location>
        <begin position="285"/>
        <end position="306"/>
    </location>
</feature>
<evidence type="ECO:0000256" key="10">
    <source>
        <dbReference type="SAM" id="Phobius"/>
    </source>
</evidence>
<keyword evidence="5" id="KW-0997">Cell inner membrane</keyword>
<evidence type="ECO:0000313" key="12">
    <source>
        <dbReference type="EMBL" id="AUJ32624.1"/>
    </source>
</evidence>
<feature type="transmembrane region" description="Helical" evidence="10">
    <location>
        <begin position="102"/>
        <end position="125"/>
    </location>
</feature>
<evidence type="ECO:0000256" key="6">
    <source>
        <dbReference type="ARBA" id="ARBA00022692"/>
    </source>
</evidence>
<feature type="transmembrane region" description="Helical" evidence="10">
    <location>
        <begin position="411"/>
        <end position="429"/>
    </location>
</feature>
<feature type="transmembrane region" description="Helical" evidence="10">
    <location>
        <begin position="164"/>
        <end position="185"/>
    </location>
</feature>
<evidence type="ECO:0000256" key="7">
    <source>
        <dbReference type="ARBA" id="ARBA00022970"/>
    </source>
</evidence>
<keyword evidence="8 10" id="KW-1133">Transmembrane helix</keyword>
<evidence type="ECO:0000256" key="9">
    <source>
        <dbReference type="ARBA" id="ARBA00023136"/>
    </source>
</evidence>
<comment type="subcellular location">
    <subcellularLocation>
        <location evidence="1">Cell inner membrane</location>
        <topology evidence="1">Multi-pass membrane protein</topology>
    </subcellularLocation>
</comment>
<sequence length="467" mass="51555">MEKTAKVEVNRDGTQRGLTNLAVQMIAFGGSIGTGLFLGAGSTIHRTGPSILFVYAIIGGFFFLMMRAIGEMLYADPNQHTFVVFIHRYLGSNWGKFAEWSYWLELILAAMAELTAIAAYFQLWFPTLPAWLIQLAFLVGLTLINVAVVSFFGKTEIILSGIKIITILGLIIVGAWLVVTHHQGISGDQATISNLTRNFTLFPNGISQFIFAFPMVFFAFQGMEFVGITTAETKQPRQVLPRAINQIIGRILFFYIGSLAVIMMVSPWQQINASQSPFVQIFELAGIPAAALLINAVVIIAAASTLNSAIFSTGRHLYQLALESNSRWMLPLRKISVKGIPLTSVLFSAALMLGAPILSLFNQLTTAFTFVASVSGDIYILVCILTMLAHWKFRQKTVGQEVLFRMPAYRITEPLTICFFGAVFVSLFFSSASRWPAIGAIIWALGFAAYLKLGQQNTISRLERDKQ</sequence>
<dbReference type="Proteomes" id="UP000324497">
    <property type="component" value="Chromosome"/>
</dbReference>
<keyword evidence="4" id="KW-1003">Cell membrane</keyword>
<feature type="transmembrane region" description="Helical" evidence="10">
    <location>
        <begin position="367"/>
        <end position="391"/>
    </location>
</feature>
<evidence type="ECO:0000256" key="4">
    <source>
        <dbReference type="ARBA" id="ARBA00022475"/>
    </source>
</evidence>
<accession>A0A3Q8CV51</accession>
<dbReference type="FunFam" id="1.20.1740.10:FF:000001">
    <property type="entry name" value="Amino acid permease"/>
    <property type="match status" value="1"/>
</dbReference>
<evidence type="ECO:0000256" key="2">
    <source>
        <dbReference type="ARBA" id="ARBA00008583"/>
    </source>
</evidence>
<organism evidence="12 13">
    <name type="scientific">Liquorilactobacillus nagelii</name>
    <dbReference type="NCBI Taxonomy" id="82688"/>
    <lineage>
        <taxon>Bacteria</taxon>
        <taxon>Bacillati</taxon>
        <taxon>Bacillota</taxon>
        <taxon>Bacilli</taxon>
        <taxon>Lactobacillales</taxon>
        <taxon>Lactobacillaceae</taxon>
        <taxon>Liquorilactobacillus</taxon>
    </lineage>
</organism>
<evidence type="ECO:0000256" key="3">
    <source>
        <dbReference type="ARBA" id="ARBA00022448"/>
    </source>
</evidence>
<feature type="transmembrane region" description="Helical" evidence="10">
    <location>
        <begin position="435"/>
        <end position="453"/>
    </location>
</feature>
<feature type="transmembrane region" description="Helical" evidence="10">
    <location>
        <begin position="205"/>
        <end position="226"/>
    </location>
</feature>
<dbReference type="InterPro" id="IPR004841">
    <property type="entry name" value="AA-permease/SLC12A_dom"/>
</dbReference>